<feature type="region of interest" description="Disordered" evidence="2">
    <location>
        <begin position="2925"/>
        <end position="3006"/>
    </location>
</feature>
<feature type="region of interest" description="Disordered" evidence="2">
    <location>
        <begin position="1558"/>
        <end position="1590"/>
    </location>
</feature>
<dbReference type="SMART" id="SM01307">
    <property type="entry name" value="RICTOR_M"/>
    <property type="match status" value="1"/>
</dbReference>
<dbReference type="Pfam" id="PF14668">
    <property type="entry name" value="RICTOR_V"/>
    <property type="match status" value="1"/>
</dbReference>
<feature type="compositionally biased region" description="Basic and acidic residues" evidence="2">
    <location>
        <begin position="750"/>
        <end position="760"/>
    </location>
</feature>
<evidence type="ECO:0000256" key="2">
    <source>
        <dbReference type="SAM" id="MobiDB-lite"/>
    </source>
</evidence>
<feature type="region of interest" description="Disordered" evidence="2">
    <location>
        <begin position="1645"/>
        <end position="1747"/>
    </location>
</feature>
<dbReference type="Pfam" id="PF14664">
    <property type="entry name" value="RICTOR_N"/>
    <property type="match status" value="1"/>
</dbReference>
<feature type="compositionally biased region" description="Pro residues" evidence="2">
    <location>
        <begin position="2259"/>
        <end position="2270"/>
    </location>
</feature>
<comment type="similarity">
    <text evidence="1">Belongs to the RICTOR family.</text>
</comment>
<dbReference type="InterPro" id="IPR016024">
    <property type="entry name" value="ARM-type_fold"/>
</dbReference>
<feature type="compositionally biased region" description="Polar residues" evidence="2">
    <location>
        <begin position="3992"/>
        <end position="4002"/>
    </location>
</feature>
<feature type="region of interest" description="Disordered" evidence="2">
    <location>
        <begin position="2552"/>
        <end position="2583"/>
    </location>
</feature>
<feature type="domain" description="Rapamycin-insensitive companion of mTOR" evidence="5">
    <location>
        <begin position="3098"/>
        <end position="3170"/>
    </location>
</feature>
<feature type="compositionally biased region" description="Low complexity" evidence="2">
    <location>
        <begin position="1558"/>
        <end position="1569"/>
    </location>
</feature>
<feature type="compositionally biased region" description="Basic and acidic residues" evidence="2">
    <location>
        <begin position="4349"/>
        <end position="4361"/>
    </location>
</feature>
<feature type="compositionally biased region" description="Gly residues" evidence="2">
    <location>
        <begin position="1664"/>
        <end position="1676"/>
    </location>
</feature>
<feature type="compositionally biased region" description="Basic and acidic residues" evidence="2">
    <location>
        <begin position="481"/>
        <end position="492"/>
    </location>
</feature>
<sequence length="4500" mass="474709">MPARTQSLKKIQAVFSLLHQQVGLPSTGIELRIKQDLLGAAANLAQCLFVSEVTRCELPDQTLYWMLSIIRSFLMDSNRDVRAAAFRACRYMLVTPAVLLLCESLSLPHIMCVALEGTSIWERASSLKAIRQWMQVVFETQRAKRGGAGGKAQTAQQKSSRPLSLSVGGADTMVGPPWPPQTPTHQPVADPKDPDAADIISIPRCFVASLVAIADVRSDPFRVCCLETLRDMTFFEEGVALLADMGGLDCLVDALCDPDLPFGASHEGQPVSLRESAAHALVLLFASGRKRKLVSCLSVPWTVHVSRVLAVFTDSSDHDAIVRAGMIGGRPRPPSPPTRAAQRPPAMWQPVADMAAAADAPAGAQGGAVVQAQATERKGRRLTAAEKRLRSARASLEAMAKHIAGLVGLASSSTGMNALVGGLAVPLPSACTSATLDFFKDLLDFAIAVGVAPAAAQEKARYAKDASRWISELETDKRLKEKAEAEKERDEQDAGVLEAGGPPFLFRSRALQREMGPLAFPPQALLRAEVSGSRPSFRRATSASVARSGPRREIEMEMQPQHEHEGLGLGGYGFVFSPEERFQKEGYRRGGDRGLDAEKRGRIYSADASIGPSLGSPATPGSASLAKGLTTVTGFAGGDRDHLIPTPPAYQFSYSRQQSAQEDFPEVNEPIEETGVTTHPQTAPAGGSSDHPAPAIVPPPSRGSQHLLVFHDTTTVGVPRRKRTVSWDIGGSPGSEDGGRGEGDEAEADAGQRGRSREGGSRSFQENSGRAAASSSSSSAAAAFTAAAEEDRRGRGASERVSPPRDGMSGACLIEGGGATAEGEGGRGRFRLRSEESAQEPNRLLSGEAPSSSAAVPRRLGPSDACSTKSYLTVEEFLDVSRLDSGSFLGSGNRRRGRGGEHQGRDFLAGPELSGGGLPDESSRRSAAAKLVLGAGEGEGERGGGVLGGTSGESPSDIQDHPSHAGPPPAFSSRSPALNGTRHGTERPAQSASAAVAALVRGEVPPPGVTGACRGPSWGVRTGAAVSPDMPREQDPGIRGMARNGSRGRIEEGDGVRGRQGEREIQSAGTGSNSMGGLAVTRESSASLPLLHSTEYASEQQRGKMHQQGNWGGGSQGAVVGAVGVGGEQGMRSSVQVGRGLSVHQRGACLSCGRAGSGSGGEGSTCVCGLFCWRTAPSAEIGSVYSALLIRTLLRLGLHTKLTTLCRGIWRGLWEKRVLKRTNPEDAPVAGVGKGKDGVPRGDQELEDLNENGKKAWRVLLLLQHAGGSVLPSHMQPELHSFQLPLGFPNAGLMHHLPPASLVTTREGPQDPGTGTEADSPFALGPSFSRVPRSGLLPALFYADAADAVQKSLQAASNPHLLEGQVGEKLSRAQPSFRLRHPGADMVELMKLSGVLEQSAEPGRWNWNVILMVVSGPLQSVRNLTEKNRRIFLRRIIKFFSPRNSSFFLSLAWTTSNLVVLRACIALFGLLLHHPEGSKLIAPAHFSFFMERRESLLDDLAELLLEECLRAEETRGADAAGFEAASRERERERERGEEGHSGLGASYVNRLISSPSAATPIPSQAAASQTLSGTPEYGLSRPPPTDIDELPPLMSAELFGADHRHLLEFGTPSAVAAMQGFARGAARASSRGGLRRIQTSAVLVPKPAESGPGADGSFAFGPASGDGGAVSGGGAGVFPRSGRERSSSEGPDMQSLLQWQSGGGGVHGKNLLRESDRERMRREKDERDGRGGAFSGQNRSRISSSSSASLDAILKGVGRSPSLYHLARVAKKRAELASYLGRGPSPLKMLAHPRSPLSRPLGSALFQPPYCTPFGVRDETVFPLQTVYVLSGAQTIPANSGGMPGPTDTDPVPNSPTAAAAPEGSRRSLSDFLGGGQYLAREWVALLGVLSSHPSGQELLTSSKIPDLLLRLVEHQRGDPAMAALIPHLSLQSANHRQLIEKVFAKGSPALRIACLRHFRLLFHTTNLLPDKLQRALPQGQQTGGTSAGPDRGSGAGLPTVSSGTMFNSPAGSALNQPGGRELSGAGGVGTPLSTSGVAPGVARGISRAHTHGSRSRLASGDLGAPSPATLWDRNRRGTEGVPGPWGGLSPPYENLPVPSVDGDASGVGGLPSDLRPLPGVALECMGAAAAVSGASVSGGTPSSPSPAPPFSRLQRGSPPSSLQVQQQQQLMQQQSPLSMWGPPGAAASVPARLCEMGGPFAPAAHEPFGAVVFEEKESVNQEPAEVATSVRKWTTETAPAASSFPPKTVPTSDNILPPVDPRSLPPDSPPDSGSRTDTHTPEASFSVWRWALSETVKCGVNLLLSSPVLAAQGVLFENPFALPISTVLAARSDVALWNSCMDVLEHMASAGGAEVAQSLLDVWGDAMQREAAALGMPQGAVWRDPTNRKPWLCRHEWPRSLKAACLQTSKGVLALTEGGWLIREIDSFMRSGAFHYVREVDAEFLQLFFKRSGEGLRAKGQGSKAANREGAVAVGEGTPEEEEEEEDEEGPEKEDHWGAAGPKCRPVCLPRAAFLRGGESVTTDSTLDLCVSCTSCADLVLVSPHTGAATSVAASPDRAPATKGPVVQENQNTPESHCCPPSASRNNAEAVRAFLHENGESVSDFDCFGKYGGIPGAQAVRDARNVAELTGTAKEDEGEVDRGMKQQREKGCSPACLMAQAASSREFSLPASPGSCGSDFLRLELSGRLPWRMIVRIEALPRMGDWVLVKELSLSCSLRFTSPAVMPSARAQSNRGGMHLQPTGPWCIPLPVRLQKQTRDPGFKWHPDHLQRPPTGGRENSNEREREKEGGGMHEDEAARAELCGVPAEVLMSYQDYRVCVGLALGADLLTADGVFSSGASSAFWHVFYPNTGCDERGRQHPRVSISASSVPCDLARRPPHSVIERFSNNPDLGALASTSFCFDMVSGGVLHWIFADEGSASQQVPRGSQASRVQHGQQETGLSTTSLQAFPSGKREEGCEGEGKERLSESQPPSGFSSMPSHSATSSSLSLPRRSTLEGATTVAGAGGRAEWKMIYLLGLSHDVQVTPEPPPPLVAPPHLFAHLAQTTAGVEYLERRGCIATIVSRLKTGGPPPADSGARQETPGGGGVSEAEICSLETRAYIWCLGHLGSSLNGLAALHRSGGLEVLVRTALKASNLGVRGTAAYALGLLLICPLSVEEARKQGWDLVARGPTNLHTFFDVDGGSEDEREEDVGEKGMENPIGGLGHSESVNNQTVSAVSVTISPSAREQMRILREAERAVKENSPASASACNKRCRNLSPRSRLLLRRCDRARLQAHAALLHEEVKELVACRRGAKRVVKSGTGSKGRSRGGRSQQDGEMTREGSVDGDADGSFKGGKGGKGRSAKGGNRSSTRSPRSPSAAAASSSSSSSPRPLPPTPRMPPKVPRWTAAHYPSSSTDLANKLHGRRPVRRSSISGNPLATAAPEERGLPEAPEETIGPSWRRVLTPESVVEEETATAVEGLSACTASAEGSVPSPGKGGRGEAGGWEEDAVVSANQERSTDGSAGTPLPPSQTPAPSTAAAFAEAEAEDEQADSDEEFAEWMRRQAQIVREVKPLSHRRMLPPAAPPSPAAVASPSVLNQPAPSAPIPAASDQGTDRPLSWAANGGGRPVSISEGGGEDEDSDEEFSAWMKRQGPVAVEVKEERRRTSPERPAPSSSSSASAAVPPRSATPVPQSRHETDRKGAPPFPLFPSMGVGNGAGPPHPQSADSAEDEEDSDEELAAWMRSQQQGHAGGGGRKMGTSSRSAEVPRGVSEPAPRLDRDKEGDSVSGREAPFRSFHAVERQSLGHETLPSALGMANANGIQMQDGQAEGLQLGGGGLSGNVWPSEGSGRKSGLTSSLKGAGGLGVSDEESDSDDEFRAWKAKQTGVQDTRRQREGGANDRQGGGRDMQREKCVVGCVFSDTAASSRPLGEVGNGGLGGGSVAANIRAQPVSAIGIEGQGVGGPGEKPLPTLNRPSAARFAASPSPFEDGRRARTSAALPVLSAFQQLQPTSHSPRAHRERLEAHRGGPGGGGGRAQPRNGGEASTVRGMGNGSSGSGFSLSSGPGGKRANAPTIGGGGGRMMSSSTMRRVQSGSGLVLLDVRGRRDANRGDASEKGEEKKETLAGEEIFADFDMPMADEEEESSEYVAPMSTDHSTFLESPPPFTAMRWDENLELPEPVSPSLSSVSGTSSFASSSELSTDDEGPPESTREDTAHPGVCLFRASLFASRGGGVVTETDAHATSTRGLQRAPETVGAVSLSSRTPPSPTASPSNRMDRPPTAPLRWWQRALLRCLRKGAGTLSLPGAPPIASGIRGESRLRMIEAAANERLERETQRRHRRKEREMKRGRRAGGHLRHGRRDMPPERNLHGDSDSDGGDSDTEIARRLNFSSEHAEVLSKIAQLPSAVGGKTSHAWLAKKRQSDPHLFLSVSLWRRVRVLLEGTRAFPLRSRRFVASSLFDATLCASAAVAALDLLEFLALSRTREIEREEMEAVSAQSSRSLPLLGVDVDS</sequence>
<feature type="compositionally biased region" description="Acidic residues" evidence="2">
    <location>
        <begin position="3715"/>
        <end position="3726"/>
    </location>
</feature>
<feature type="region of interest" description="Disordered" evidence="2">
    <location>
        <begin position="2237"/>
        <end position="2281"/>
    </location>
</feature>
<feature type="region of interest" description="Disordered" evidence="2">
    <location>
        <begin position="2458"/>
        <end position="2500"/>
    </location>
</feature>
<dbReference type="InterPro" id="IPR028267">
    <property type="entry name" value="Pianissimo_N"/>
</dbReference>
<feature type="compositionally biased region" description="Basic and acidic residues" evidence="2">
    <location>
        <begin position="3645"/>
        <end position="3655"/>
    </location>
</feature>
<feature type="compositionally biased region" description="Basic and acidic residues" evidence="2">
    <location>
        <begin position="824"/>
        <end position="836"/>
    </location>
</feature>
<feature type="region of interest" description="Disordered" evidence="2">
    <location>
        <begin position="325"/>
        <end position="345"/>
    </location>
</feature>
<feature type="region of interest" description="Disordered" evidence="2">
    <location>
        <begin position="3300"/>
        <end position="3784"/>
    </location>
</feature>
<feature type="compositionally biased region" description="Low complexity" evidence="2">
    <location>
        <begin position="2979"/>
        <end position="3006"/>
    </location>
</feature>
<feature type="compositionally biased region" description="Polar residues" evidence="2">
    <location>
        <begin position="3499"/>
        <end position="3509"/>
    </location>
</feature>
<feature type="region of interest" description="Disordered" evidence="2">
    <location>
        <begin position="1838"/>
        <end position="1868"/>
    </location>
</feature>
<evidence type="ECO:0000313" key="6">
    <source>
        <dbReference type="EMBL" id="CEM43647.1"/>
    </source>
</evidence>
<dbReference type="GO" id="GO:0031932">
    <property type="term" value="C:TORC2 complex"/>
    <property type="evidence" value="ECO:0007669"/>
    <property type="project" value="InterPro"/>
</dbReference>
<dbReference type="SUPFAM" id="SSF48371">
    <property type="entry name" value="ARM repeat"/>
    <property type="match status" value="1"/>
</dbReference>
<reference evidence="6" key="1">
    <citation type="submission" date="2014-11" db="EMBL/GenBank/DDBJ databases">
        <authorList>
            <person name="Otto D Thomas"/>
            <person name="Naeem Raeece"/>
        </authorList>
    </citation>
    <scope>NUCLEOTIDE SEQUENCE</scope>
</reference>
<feature type="region of interest" description="Disordered" evidence="2">
    <location>
        <begin position="674"/>
        <end position="705"/>
    </location>
</feature>
<feature type="compositionally biased region" description="Low complexity" evidence="2">
    <location>
        <begin position="4164"/>
        <end position="4187"/>
    </location>
</feature>
<dbReference type="Pfam" id="PF14666">
    <property type="entry name" value="RICTOR_M"/>
    <property type="match status" value="1"/>
</dbReference>
<feature type="region of interest" description="Disordered" evidence="2">
    <location>
        <begin position="145"/>
        <end position="191"/>
    </location>
</feature>
<dbReference type="SMART" id="SM01310">
    <property type="entry name" value="RICTOR_V"/>
    <property type="match status" value="1"/>
</dbReference>
<feature type="compositionally biased region" description="Acidic residues" evidence="2">
    <location>
        <begin position="2479"/>
        <end position="2493"/>
    </location>
</feature>
<dbReference type="InterPro" id="IPR029452">
    <property type="entry name" value="RICTOR_V"/>
</dbReference>
<gene>
    <name evidence="6" type="ORF">Cvel_6899</name>
</gene>
<feature type="region of interest" description="Disordered" evidence="2">
    <location>
        <begin position="721"/>
        <end position="867"/>
    </location>
</feature>
<dbReference type="VEuPathDB" id="CryptoDB:Cvel_6899"/>
<feature type="compositionally biased region" description="Polar residues" evidence="2">
    <location>
        <begin position="2000"/>
        <end position="2016"/>
    </location>
</feature>
<feature type="region of interest" description="Disordered" evidence="2">
    <location>
        <begin position="2134"/>
        <end position="2186"/>
    </location>
</feature>
<accession>A0A0G4HHL6</accession>
<feature type="compositionally biased region" description="Basic and acidic residues" evidence="2">
    <location>
        <begin position="4090"/>
        <end position="4112"/>
    </location>
</feature>
<feature type="compositionally biased region" description="Pro residues" evidence="2">
    <location>
        <begin position="3377"/>
        <end position="3389"/>
    </location>
</feature>
<feature type="compositionally biased region" description="Low complexity" evidence="2">
    <location>
        <begin position="2134"/>
        <end position="2143"/>
    </location>
</feature>
<feature type="compositionally biased region" description="Gly residues" evidence="2">
    <location>
        <begin position="1982"/>
        <end position="1996"/>
    </location>
</feature>
<feature type="region of interest" description="Disordered" evidence="2">
    <location>
        <begin position="2762"/>
        <end position="2796"/>
    </location>
</feature>
<feature type="compositionally biased region" description="Low complexity" evidence="2">
    <location>
        <begin position="3350"/>
        <end position="3376"/>
    </location>
</feature>
<evidence type="ECO:0000259" key="5">
    <source>
        <dbReference type="SMART" id="SM01310"/>
    </source>
</evidence>
<feature type="compositionally biased region" description="Basic and acidic residues" evidence="2">
    <location>
        <begin position="2955"/>
        <end position="2970"/>
    </location>
</feature>
<feature type="region of interest" description="Disordered" evidence="2">
    <location>
        <begin position="1978"/>
        <end position="2091"/>
    </location>
</feature>
<proteinExistence type="inferred from homology"/>
<evidence type="ECO:0000256" key="1">
    <source>
        <dbReference type="ARBA" id="ARBA00008878"/>
    </source>
</evidence>
<feature type="compositionally biased region" description="Basic and acidic residues" evidence="2">
    <location>
        <begin position="789"/>
        <end position="798"/>
    </location>
</feature>
<feature type="compositionally biased region" description="Acidic residues" evidence="2">
    <location>
        <begin position="3531"/>
        <end position="3545"/>
    </location>
</feature>
<dbReference type="GO" id="GO:0038203">
    <property type="term" value="P:TORC2 signaling"/>
    <property type="evidence" value="ECO:0007669"/>
    <property type="project" value="TreeGrafter"/>
</dbReference>
<organism evidence="6">
    <name type="scientific">Chromera velia CCMP2878</name>
    <dbReference type="NCBI Taxonomy" id="1169474"/>
    <lineage>
        <taxon>Eukaryota</taxon>
        <taxon>Sar</taxon>
        <taxon>Alveolata</taxon>
        <taxon>Colpodellida</taxon>
        <taxon>Chromeraceae</taxon>
        <taxon>Chromera</taxon>
    </lineage>
</organism>
<feature type="region of interest" description="Disordered" evidence="2">
    <location>
        <begin position="3944"/>
        <end position="4204"/>
    </location>
</feature>
<dbReference type="PANTHER" id="PTHR13298:SF11">
    <property type="entry name" value="RAPAMYCIN-INSENSITIVE COMPANION OF MTOR"/>
    <property type="match status" value="1"/>
</dbReference>
<dbReference type="EMBL" id="CDMZ01002735">
    <property type="protein sequence ID" value="CEM43647.1"/>
    <property type="molecule type" value="Genomic_DNA"/>
</dbReference>
<evidence type="ECO:0000259" key="3">
    <source>
        <dbReference type="SMART" id="SM01307"/>
    </source>
</evidence>
<feature type="compositionally biased region" description="Low complexity" evidence="2">
    <location>
        <begin position="3659"/>
        <end position="3679"/>
    </location>
</feature>
<feature type="domain" description="Rapamycin-insensitive companion of mTOR N-terminal" evidence="4">
    <location>
        <begin position="42"/>
        <end position="1207"/>
    </location>
</feature>
<protein>
    <submittedName>
        <fullName evidence="6">Uncharacterized protein</fullName>
    </submittedName>
</protein>
<feature type="compositionally biased region" description="Basic and acidic residues" evidence="2">
    <location>
        <begin position="2762"/>
        <end position="2772"/>
    </location>
</feature>
<dbReference type="InterPro" id="IPR028268">
    <property type="entry name" value="Pianissimo_fam"/>
</dbReference>
<feature type="region of interest" description="Disordered" evidence="2">
    <location>
        <begin position="1007"/>
        <end position="1078"/>
    </location>
</feature>
<feature type="compositionally biased region" description="Polar residues" evidence="2">
    <location>
        <begin position="2925"/>
        <end position="2951"/>
    </location>
</feature>
<evidence type="ECO:0000259" key="4">
    <source>
        <dbReference type="SMART" id="SM01308"/>
    </source>
</evidence>
<feature type="region of interest" description="Disordered" evidence="2">
    <location>
        <begin position="481"/>
        <end position="500"/>
    </location>
</feature>
<dbReference type="PANTHER" id="PTHR13298">
    <property type="entry name" value="CYTOSOLIC REGULATOR PIANISSIMO"/>
    <property type="match status" value="1"/>
</dbReference>
<feature type="compositionally biased region" description="Basic and acidic residues" evidence="2">
    <location>
        <begin position="1048"/>
        <end position="1065"/>
    </location>
</feature>
<feature type="region of interest" description="Disordered" evidence="2">
    <location>
        <begin position="4227"/>
        <end position="4269"/>
    </location>
</feature>
<feature type="region of interest" description="Disordered" evidence="2">
    <location>
        <begin position="3814"/>
        <end position="3897"/>
    </location>
</feature>
<feature type="compositionally biased region" description="Basic residues" evidence="2">
    <location>
        <begin position="4324"/>
        <end position="4348"/>
    </location>
</feature>
<feature type="compositionally biased region" description="Basic and acidic residues" evidence="2">
    <location>
        <begin position="1711"/>
        <end position="1730"/>
    </location>
</feature>
<feature type="compositionally biased region" description="Acidic residues" evidence="2">
    <location>
        <begin position="3622"/>
        <end position="3632"/>
    </location>
</feature>
<feature type="region of interest" description="Disordered" evidence="2">
    <location>
        <begin position="1519"/>
        <end position="1542"/>
    </location>
</feature>
<feature type="region of interest" description="Disordered" evidence="2">
    <location>
        <begin position="883"/>
        <end position="995"/>
    </location>
</feature>
<feature type="region of interest" description="Disordered" evidence="2">
    <location>
        <begin position="3072"/>
        <end position="3091"/>
    </location>
</feature>
<feature type="domain" description="Rapamycin-insensitive companion of mTOR middle" evidence="3">
    <location>
        <begin position="1384"/>
        <end position="1965"/>
    </location>
</feature>
<feature type="region of interest" description="Disordered" evidence="2">
    <location>
        <begin position="1304"/>
        <end position="1323"/>
    </location>
</feature>
<feature type="compositionally biased region" description="Basic and acidic residues" evidence="2">
    <location>
        <begin position="1525"/>
        <end position="1540"/>
    </location>
</feature>
<feature type="compositionally biased region" description="Low complexity" evidence="2">
    <location>
        <begin position="2158"/>
        <end position="2179"/>
    </location>
</feature>
<feature type="region of interest" description="Disordered" evidence="2">
    <location>
        <begin position="4317"/>
        <end position="4370"/>
    </location>
</feature>
<feature type="compositionally biased region" description="Basic and acidic residues" evidence="2">
    <location>
        <begin position="2781"/>
        <end position="2796"/>
    </location>
</feature>
<feature type="compositionally biased region" description="Basic and acidic residues" evidence="2">
    <location>
        <begin position="3763"/>
        <end position="3772"/>
    </location>
</feature>
<feature type="compositionally biased region" description="Low complexity" evidence="2">
    <location>
        <begin position="3962"/>
        <end position="3975"/>
    </location>
</feature>
<feature type="compositionally biased region" description="Low complexity" evidence="2">
    <location>
        <begin position="771"/>
        <end position="787"/>
    </location>
</feature>
<name>A0A0G4HHL6_9ALVE</name>
<feature type="region of interest" description="Disordered" evidence="2">
    <location>
        <begin position="531"/>
        <end position="553"/>
    </location>
</feature>
<feature type="compositionally biased region" description="Basic and acidic residues" evidence="2">
    <location>
        <begin position="3877"/>
        <end position="3897"/>
    </location>
</feature>
<feature type="compositionally biased region" description="Low complexity" evidence="2">
    <location>
        <begin position="3520"/>
        <end position="3530"/>
    </location>
</feature>
<dbReference type="SMART" id="SM01308">
    <property type="entry name" value="RICTOR_N"/>
    <property type="match status" value="1"/>
</dbReference>
<dbReference type="InterPro" id="IPR029451">
    <property type="entry name" value="RICTOR_M"/>
</dbReference>